<dbReference type="GeneID" id="27986416"/>
<dbReference type="Pfam" id="PF00276">
    <property type="entry name" value="Ribosomal_L23"/>
    <property type="match status" value="1"/>
</dbReference>
<dbReference type="SUPFAM" id="SSF54189">
    <property type="entry name" value="Ribosomal proteins S24e, L23 and L15e"/>
    <property type="match status" value="1"/>
</dbReference>
<accession>A0A191T4T0</accession>
<dbReference type="InterPro" id="IPR012677">
    <property type="entry name" value="Nucleotide-bd_a/b_plait_sf"/>
</dbReference>
<comment type="similarity">
    <text evidence="1 4">Belongs to the universal ribosomal protein uL23 family.</text>
</comment>
<keyword evidence="2 4" id="KW-0689">Ribosomal protein</keyword>
<dbReference type="GO" id="GO:0019843">
    <property type="term" value="F:rRNA binding"/>
    <property type="evidence" value="ECO:0007669"/>
    <property type="project" value="UniProtKB-UniRule"/>
</dbReference>
<dbReference type="InterPro" id="IPR013025">
    <property type="entry name" value="Ribosomal_uL23-like"/>
</dbReference>
<keyword evidence="3 4" id="KW-0687">Ribonucleoprotein</keyword>
<proteinExistence type="inferred from homology"/>
<evidence type="ECO:0000256" key="3">
    <source>
        <dbReference type="ARBA" id="ARBA00023274"/>
    </source>
</evidence>
<dbReference type="GO" id="GO:1990904">
    <property type="term" value="C:ribonucleoprotein complex"/>
    <property type="evidence" value="ECO:0007669"/>
    <property type="project" value="UniProtKB-KW"/>
</dbReference>
<evidence type="ECO:0000256" key="4">
    <source>
        <dbReference type="HAMAP-Rule" id="MF_01369"/>
    </source>
</evidence>
<evidence type="ECO:0000256" key="2">
    <source>
        <dbReference type="ARBA" id="ARBA00022980"/>
    </source>
</evidence>
<evidence type="ECO:0000313" key="5">
    <source>
        <dbReference type="EMBL" id="ANI25401.1"/>
    </source>
</evidence>
<comment type="subunit">
    <text evidence="4">Part of the 50S ribosomal subunit.</text>
</comment>
<dbReference type="AlphaFoldDB" id="A0A191T4T0"/>
<dbReference type="RefSeq" id="YP_009256662.1">
    <property type="nucleotide sequence ID" value="NC_030313.1"/>
</dbReference>
<geneLocation type="chloroplast" evidence="5"/>
<organism evidence="5">
    <name type="scientific">Entransia fimbriata</name>
    <dbReference type="NCBI Taxonomy" id="130991"/>
    <lineage>
        <taxon>Eukaryota</taxon>
        <taxon>Viridiplantae</taxon>
        <taxon>Streptophyta</taxon>
        <taxon>Klebsormidiophyceae</taxon>
        <taxon>Entransiales</taxon>
        <taxon>Entransiaceae</taxon>
        <taxon>Entransia</taxon>
    </lineage>
</organism>
<dbReference type="HAMAP" id="MF_01369_B">
    <property type="entry name" value="Ribosomal_uL23_B"/>
    <property type="match status" value="1"/>
</dbReference>
<keyword evidence="4" id="KW-0694">RNA-binding</keyword>
<evidence type="ECO:0000256" key="1">
    <source>
        <dbReference type="ARBA" id="ARBA00006700"/>
    </source>
</evidence>
<dbReference type="GO" id="GO:0003735">
    <property type="term" value="F:structural constituent of ribosome"/>
    <property type="evidence" value="ECO:0007669"/>
    <property type="project" value="InterPro"/>
</dbReference>
<keyword evidence="5" id="KW-0150">Chloroplast</keyword>
<dbReference type="GO" id="GO:0009507">
    <property type="term" value="C:chloroplast"/>
    <property type="evidence" value="ECO:0007669"/>
    <property type="project" value="UniProtKB-SubCell"/>
</dbReference>
<name>A0A191T4T0_9VIRI</name>
<dbReference type="Gene3D" id="3.30.70.330">
    <property type="match status" value="1"/>
</dbReference>
<keyword evidence="4" id="KW-0699">rRNA-binding</keyword>
<comment type="subcellular location">
    <subcellularLocation>
        <location evidence="4">Plastid</location>
        <location evidence="4">Chloroplast</location>
    </subcellularLocation>
</comment>
<dbReference type="GO" id="GO:0005840">
    <property type="term" value="C:ribosome"/>
    <property type="evidence" value="ECO:0007669"/>
    <property type="project" value="UniProtKB-KW"/>
</dbReference>
<dbReference type="GO" id="GO:0006412">
    <property type="term" value="P:translation"/>
    <property type="evidence" value="ECO:0007669"/>
    <property type="project" value="UniProtKB-UniRule"/>
</dbReference>
<gene>
    <name evidence="4 5" type="primary">rpl23</name>
</gene>
<keyword evidence="5" id="KW-0934">Plastid</keyword>
<protein>
    <recommendedName>
        <fullName evidence="4">Large ribosomal subunit protein uL23c</fullName>
    </recommendedName>
</protein>
<comment type="function">
    <text evidence="4">Binds to 23S rRNA.</text>
</comment>
<sequence>MKNILRRVIVTEKTVKIFKHRQFIFEVDLNATKQEIKSLLEHVFQIKILAINTYRLPSKNLRITNSQGQKTRYKRAIIKIPRNQEIRLFA</sequence>
<dbReference type="EMBL" id="KU646490">
    <property type="protein sequence ID" value="ANI25401.1"/>
    <property type="molecule type" value="Genomic_DNA"/>
</dbReference>
<dbReference type="InterPro" id="IPR012678">
    <property type="entry name" value="Ribosomal_uL23/eL15/eS24_sf"/>
</dbReference>
<reference evidence="5" key="1">
    <citation type="journal article" date="2016" name="Front. Plant Sci.">
        <title>Comparative Chloroplast Genome Analyses of Streptophyte Green Algae Uncover Major Structural Alterations in the Klebsormidiophyceae, Coleochaetophyceae and Zygnematophyceae.</title>
        <authorList>
            <person name="Lemieux C."/>
            <person name="Otis C."/>
            <person name="Turmel M."/>
        </authorList>
    </citation>
    <scope>NUCLEOTIDE SEQUENCE</scope>
</reference>